<dbReference type="SMART" id="SM00382">
    <property type="entry name" value="AAA"/>
    <property type="match status" value="1"/>
</dbReference>
<evidence type="ECO:0000256" key="3">
    <source>
        <dbReference type="ARBA" id="ARBA00022741"/>
    </source>
</evidence>
<dbReference type="InterPro" id="IPR008995">
    <property type="entry name" value="Mo/tungstate-bd_C_term_dom"/>
</dbReference>
<reference evidence="6" key="2">
    <citation type="journal article" date="2022" name="Microbiol. Resour. Announc.">
        <title>Metagenome Sequencing to Explore Phylogenomics of Terrestrial Cyanobacteria.</title>
        <authorList>
            <person name="Ward R.D."/>
            <person name="Stajich J.E."/>
            <person name="Johansen J.R."/>
            <person name="Huntemann M."/>
            <person name="Clum A."/>
            <person name="Foster B."/>
            <person name="Foster B."/>
            <person name="Roux S."/>
            <person name="Palaniappan K."/>
            <person name="Varghese N."/>
            <person name="Mukherjee S."/>
            <person name="Reddy T.B.K."/>
            <person name="Daum C."/>
            <person name="Copeland A."/>
            <person name="Chen I.A."/>
            <person name="Ivanova N.N."/>
            <person name="Kyrpides N.C."/>
            <person name="Shapiro N."/>
            <person name="Eloe-Fadrosh E.A."/>
            <person name="Pietrasiak N."/>
        </authorList>
    </citation>
    <scope>NUCLEOTIDE SEQUENCE</scope>
    <source>
        <strain evidence="6">UHER 2000/2452</strain>
    </source>
</reference>
<comment type="caution">
    <text evidence="6">The sequence shown here is derived from an EMBL/GenBank/DDBJ whole genome shotgun (WGS) entry which is preliminary data.</text>
</comment>
<evidence type="ECO:0000256" key="1">
    <source>
        <dbReference type="ARBA" id="ARBA00004417"/>
    </source>
</evidence>
<keyword evidence="4 6" id="KW-0067">ATP-binding</keyword>
<sequence>MNSPVSVSSPGVILAQESAESKIQQELAAQSSGVILRSVTKKYGSFTAVKDINLDIPAGSYTCLLGPSGCGKTTTLRMVAGHEDVTSGDVLIGDRRVNDLPPAKRNSAMMFQSYALFPHKSVWENVEFGLKMRNVPQAERSQRVNEMIEIVGLSQFADRKPAKLSGGQQQRAALARALVTRPQVLLLDEPLSALDENLRVKTRGELRRLQKQFGMTFIQVTHGQDEAFSLSDQIVVMDNGRIDQIGAPSDIFRTPASRFVARFVGDNNIFGGQVSGVALDEKGAVIRLEVEGIGTFFCRGQAADPGMAAACCVRSDSMDLLPYPPADSTAPNQLTARITAIEFTGYITRVSLMVEATGQEITYKVRSSEWINQAVPEGQLVTLTWAVEECVFLSH</sequence>
<reference evidence="6" key="1">
    <citation type="submission" date="2021-05" db="EMBL/GenBank/DDBJ databases">
        <authorList>
            <person name="Pietrasiak N."/>
            <person name="Ward R."/>
            <person name="Stajich J.E."/>
            <person name="Kurbessoian T."/>
        </authorList>
    </citation>
    <scope>NUCLEOTIDE SEQUENCE</scope>
    <source>
        <strain evidence="6">UHER 2000/2452</strain>
    </source>
</reference>
<dbReference type="InterPro" id="IPR013611">
    <property type="entry name" value="Transp-assoc_OB_typ2"/>
</dbReference>
<dbReference type="InterPro" id="IPR050093">
    <property type="entry name" value="ABC_SmlMolc_Importer"/>
</dbReference>
<accession>A0A951QEU9</accession>
<dbReference type="PROSITE" id="PS50893">
    <property type="entry name" value="ABC_TRANSPORTER_2"/>
    <property type="match status" value="1"/>
</dbReference>
<organism evidence="6 7">
    <name type="scientific">Drouetiella hepatica Uher 2000/2452</name>
    <dbReference type="NCBI Taxonomy" id="904376"/>
    <lineage>
        <taxon>Bacteria</taxon>
        <taxon>Bacillati</taxon>
        <taxon>Cyanobacteriota</taxon>
        <taxon>Cyanophyceae</taxon>
        <taxon>Oculatellales</taxon>
        <taxon>Oculatellaceae</taxon>
        <taxon>Drouetiella</taxon>
    </lineage>
</organism>
<evidence type="ECO:0000313" key="7">
    <source>
        <dbReference type="Proteomes" id="UP000757435"/>
    </source>
</evidence>
<feature type="domain" description="ABC transporter" evidence="5">
    <location>
        <begin position="34"/>
        <end position="264"/>
    </location>
</feature>
<dbReference type="InterPro" id="IPR003593">
    <property type="entry name" value="AAA+_ATPase"/>
</dbReference>
<dbReference type="GO" id="GO:0005524">
    <property type="term" value="F:ATP binding"/>
    <property type="evidence" value="ECO:0007669"/>
    <property type="project" value="UniProtKB-KW"/>
</dbReference>
<dbReference type="Proteomes" id="UP000757435">
    <property type="component" value="Unassembled WGS sequence"/>
</dbReference>
<protein>
    <submittedName>
        <fullName evidence="6">ABC transporter ATP-binding protein</fullName>
    </submittedName>
</protein>
<name>A0A951QEU9_9CYAN</name>
<keyword evidence="2" id="KW-0813">Transport</keyword>
<dbReference type="InterPro" id="IPR027417">
    <property type="entry name" value="P-loop_NTPase"/>
</dbReference>
<dbReference type="PANTHER" id="PTHR42781:SF4">
    <property type="entry name" value="SPERMIDINE_PUTRESCINE IMPORT ATP-BINDING PROTEIN POTA"/>
    <property type="match status" value="1"/>
</dbReference>
<evidence type="ECO:0000259" key="5">
    <source>
        <dbReference type="PROSITE" id="PS50893"/>
    </source>
</evidence>
<dbReference type="AlphaFoldDB" id="A0A951QEU9"/>
<evidence type="ECO:0000313" key="6">
    <source>
        <dbReference type="EMBL" id="MBW4660108.1"/>
    </source>
</evidence>
<dbReference type="SUPFAM" id="SSF50331">
    <property type="entry name" value="MOP-like"/>
    <property type="match status" value="1"/>
</dbReference>
<proteinExistence type="predicted"/>
<dbReference type="EMBL" id="JAHHHD010000017">
    <property type="protein sequence ID" value="MBW4660108.1"/>
    <property type="molecule type" value="Genomic_DNA"/>
</dbReference>
<dbReference type="GO" id="GO:0016887">
    <property type="term" value="F:ATP hydrolysis activity"/>
    <property type="evidence" value="ECO:0007669"/>
    <property type="project" value="InterPro"/>
</dbReference>
<dbReference type="InterPro" id="IPR017871">
    <property type="entry name" value="ABC_transporter-like_CS"/>
</dbReference>
<dbReference type="PANTHER" id="PTHR42781">
    <property type="entry name" value="SPERMIDINE/PUTRESCINE IMPORT ATP-BINDING PROTEIN POTA"/>
    <property type="match status" value="1"/>
</dbReference>
<dbReference type="Pfam" id="PF08402">
    <property type="entry name" value="TOBE_2"/>
    <property type="match status" value="1"/>
</dbReference>
<dbReference type="SUPFAM" id="SSF52540">
    <property type="entry name" value="P-loop containing nucleoside triphosphate hydrolases"/>
    <property type="match status" value="1"/>
</dbReference>
<dbReference type="PROSITE" id="PS00211">
    <property type="entry name" value="ABC_TRANSPORTER_1"/>
    <property type="match status" value="1"/>
</dbReference>
<dbReference type="GO" id="GO:0043190">
    <property type="term" value="C:ATP-binding cassette (ABC) transporter complex"/>
    <property type="evidence" value="ECO:0007669"/>
    <property type="project" value="InterPro"/>
</dbReference>
<keyword evidence="3" id="KW-0547">Nucleotide-binding</keyword>
<gene>
    <name evidence="6" type="ORF">KME15_15640</name>
</gene>
<dbReference type="InterPro" id="IPR003439">
    <property type="entry name" value="ABC_transporter-like_ATP-bd"/>
</dbReference>
<comment type="subcellular location">
    <subcellularLocation>
        <location evidence="1">Cell inner membrane</location>
        <topology evidence="1">Peripheral membrane protein</topology>
    </subcellularLocation>
</comment>
<dbReference type="FunFam" id="3.40.50.300:FF:000042">
    <property type="entry name" value="Maltose/maltodextrin ABC transporter, ATP-binding protein"/>
    <property type="match status" value="1"/>
</dbReference>
<dbReference type="Gene3D" id="3.40.50.300">
    <property type="entry name" value="P-loop containing nucleotide triphosphate hydrolases"/>
    <property type="match status" value="1"/>
</dbReference>
<evidence type="ECO:0000256" key="2">
    <source>
        <dbReference type="ARBA" id="ARBA00022448"/>
    </source>
</evidence>
<evidence type="ECO:0000256" key="4">
    <source>
        <dbReference type="ARBA" id="ARBA00022840"/>
    </source>
</evidence>
<dbReference type="Pfam" id="PF00005">
    <property type="entry name" value="ABC_tran"/>
    <property type="match status" value="1"/>
</dbReference>
<dbReference type="GO" id="GO:0140359">
    <property type="term" value="F:ABC-type transporter activity"/>
    <property type="evidence" value="ECO:0007669"/>
    <property type="project" value="UniProtKB-ARBA"/>
</dbReference>